<dbReference type="PANTHER" id="PTHR45629:SF7">
    <property type="entry name" value="DNA EXCISION REPAIR PROTEIN ERCC-6-RELATED"/>
    <property type="match status" value="1"/>
</dbReference>
<dbReference type="CDD" id="cd18793">
    <property type="entry name" value="SF2_C_SNF"/>
    <property type="match status" value="1"/>
</dbReference>
<dbReference type="InterPro" id="IPR000330">
    <property type="entry name" value="SNF2_N"/>
</dbReference>
<feature type="domain" description="Helicase C-terminal" evidence="3">
    <location>
        <begin position="798"/>
        <end position="954"/>
    </location>
</feature>
<dbReference type="Gene3D" id="3.40.50.10810">
    <property type="entry name" value="Tandem AAA-ATPase domain"/>
    <property type="match status" value="1"/>
</dbReference>
<name>W7Y530_9BACT</name>
<dbReference type="InterPro" id="IPR050496">
    <property type="entry name" value="SNF2_RAD54_helicase_repair"/>
</dbReference>
<dbReference type="InterPro" id="IPR049730">
    <property type="entry name" value="SNF2/RAD54-like_C"/>
</dbReference>
<dbReference type="GO" id="GO:0016787">
    <property type="term" value="F:hydrolase activity"/>
    <property type="evidence" value="ECO:0007669"/>
    <property type="project" value="UniProtKB-KW"/>
</dbReference>
<proteinExistence type="predicted"/>
<dbReference type="eggNOG" id="COG0553">
    <property type="taxonomic scope" value="Bacteria"/>
</dbReference>
<dbReference type="SMART" id="SM00487">
    <property type="entry name" value="DEXDc"/>
    <property type="match status" value="1"/>
</dbReference>
<dbReference type="GO" id="GO:0015616">
    <property type="term" value="F:DNA translocase activity"/>
    <property type="evidence" value="ECO:0007669"/>
    <property type="project" value="TreeGrafter"/>
</dbReference>
<dbReference type="Pfam" id="PF00176">
    <property type="entry name" value="SNF2-rel_dom"/>
    <property type="match status" value="1"/>
</dbReference>
<dbReference type="InterPro" id="IPR001650">
    <property type="entry name" value="Helicase_C-like"/>
</dbReference>
<dbReference type="SUPFAM" id="SSF52540">
    <property type="entry name" value="P-loop containing nucleoside triphosphate hydrolases"/>
    <property type="match status" value="2"/>
</dbReference>
<evidence type="ECO:0000313" key="4">
    <source>
        <dbReference type="EMBL" id="GAF03202.1"/>
    </source>
</evidence>
<comment type="caution">
    <text evidence="4">The sequence shown here is derived from an EMBL/GenBank/DDBJ whole genome shotgun (WGS) entry which is preliminary data.</text>
</comment>
<dbReference type="CDD" id="cd18012">
    <property type="entry name" value="DEXQc_arch_SWI2_SNF2"/>
    <property type="match status" value="1"/>
</dbReference>
<dbReference type="InterPro" id="IPR014001">
    <property type="entry name" value="Helicase_ATP-bd"/>
</dbReference>
<evidence type="ECO:0000313" key="5">
    <source>
        <dbReference type="Proteomes" id="UP000019402"/>
    </source>
</evidence>
<sequence>MLTIPYFAEDKQGSSSLSLTEMVNTENPSVHDYNFSTRELELLEIMKKLSDKYLFKIFSREKNIKLFYENIDPKKFKNHIRPHIEKYMYACFNKLAKSPDIPIYYKGEKYSNLYKSDIISVYEEEVEPVFYFNLTQEGIDYSLKLKLSGEDLTITHKKPLVLTDSPCTLLIREKLYRIPSTDSKKFLPFFDKQYINVQARSVATYMDTFVSKAVKNNHVVASGFEIKEAQTKPTAIISLERDISQQPVLVLKYKYAHKEYLAHSQSGTLVQLQNQNNTYTFTKYKRSIEWENNIIEILRSIGLEAKMGANFLPVRTKNTQHSIYTLIDWLNKNITFLQEHNIKVIQKTLENKYFVGQYSCELKNEQGEDWFDLKMIVKVGEFQVPFIKMRKHIIIGKNEYVLPNGDIFIIPQEWFTQYGDILLYAEEKDDKIILNKMHYSLLETPSNRSHEKIKNISIENAAKVPSTLNAQLRPYQLQGFNWMHYLHENNFGGILADDMGLGKTLQTITLLLKIYETQGLRQSKPQAAAQMNLFEPSTIEGFNTSGLATSLIAMPTSLIHNWLNEFQKFAPSLKVYIYSGTKRLKSKEIGKIIRHYHVVLTSYGVLRNDIAYLMHYKFHYFILDESQYIKNPNSKIYEAISKIDCHKKMAITGTPIENSLTDLWAQMNFVNKGLLGNLNFFKRHFITPISKDNNEDQEEKLQNLIEPFVLRRTKEKVAKELPPINEQILYCDMTAEQRKIYESEKSGIRNELLQTLENGGMQKTTFLALQGLTRLRLLANHPKLVNPDFKGESGKFNIIVDNLDSITNKKHKILIFSSFVKDLELIEDILKQRKIKYSKLTGKTSNRQQVVDDFEAKEDYKVFLISLKAGGVGLNLISADYVFLLNPWWNPAAEAQAINRAHRIGQTKNVFVYRFISMDTIEEKIMKLQEHKSKLADTFINSNNPFKNMNENEIKELFS</sequence>
<keyword evidence="1" id="KW-0378">Hydrolase</keyword>
<dbReference type="InterPro" id="IPR038718">
    <property type="entry name" value="SNF2-like_sf"/>
</dbReference>
<accession>W7Y530</accession>
<evidence type="ECO:0000259" key="3">
    <source>
        <dbReference type="PROSITE" id="PS51194"/>
    </source>
</evidence>
<dbReference type="PANTHER" id="PTHR45629">
    <property type="entry name" value="SNF2/RAD54 FAMILY MEMBER"/>
    <property type="match status" value="1"/>
</dbReference>
<dbReference type="Gene3D" id="3.40.50.300">
    <property type="entry name" value="P-loop containing nucleotide triphosphate hydrolases"/>
    <property type="match status" value="1"/>
</dbReference>
<evidence type="ECO:0000256" key="1">
    <source>
        <dbReference type="ARBA" id="ARBA00022801"/>
    </source>
</evidence>
<dbReference type="Proteomes" id="UP000019402">
    <property type="component" value="Unassembled WGS sequence"/>
</dbReference>
<dbReference type="AlphaFoldDB" id="W7Y530"/>
<dbReference type="EMBL" id="BAMD01000019">
    <property type="protein sequence ID" value="GAF03202.1"/>
    <property type="molecule type" value="Genomic_DNA"/>
</dbReference>
<evidence type="ECO:0000259" key="2">
    <source>
        <dbReference type="PROSITE" id="PS51192"/>
    </source>
</evidence>
<dbReference type="Pfam" id="PF00271">
    <property type="entry name" value="Helicase_C"/>
    <property type="match status" value="1"/>
</dbReference>
<dbReference type="PROSITE" id="PS51192">
    <property type="entry name" value="HELICASE_ATP_BIND_1"/>
    <property type="match status" value="1"/>
</dbReference>
<organism evidence="4 5">
    <name type="scientific">Saccharicrinis fermentans DSM 9555 = JCM 21142</name>
    <dbReference type="NCBI Taxonomy" id="869213"/>
    <lineage>
        <taxon>Bacteria</taxon>
        <taxon>Pseudomonadati</taxon>
        <taxon>Bacteroidota</taxon>
        <taxon>Bacteroidia</taxon>
        <taxon>Marinilabiliales</taxon>
        <taxon>Marinilabiliaceae</taxon>
        <taxon>Saccharicrinis</taxon>
    </lineage>
</organism>
<feature type="domain" description="Helicase ATP-binding" evidence="2">
    <location>
        <begin position="484"/>
        <end position="673"/>
    </location>
</feature>
<dbReference type="InterPro" id="IPR027417">
    <property type="entry name" value="P-loop_NTPase"/>
</dbReference>
<dbReference type="SMART" id="SM00490">
    <property type="entry name" value="HELICc"/>
    <property type="match status" value="1"/>
</dbReference>
<protein>
    <submittedName>
        <fullName evidence="4">N-formylmethionyl-tRNA deformylase</fullName>
    </submittedName>
</protein>
<gene>
    <name evidence="4" type="ORF">JCM21142_41867</name>
</gene>
<keyword evidence="5" id="KW-1185">Reference proteome</keyword>
<dbReference type="PROSITE" id="PS51194">
    <property type="entry name" value="HELICASE_CTER"/>
    <property type="match status" value="1"/>
</dbReference>
<dbReference type="STRING" id="869213.GCA_000517085_01416"/>
<reference evidence="4 5" key="1">
    <citation type="journal article" date="2014" name="Genome Announc.">
        <title>Draft Genome Sequence of Cytophaga fermentans JCM 21142T, a Facultative Anaerobe Isolated from Marine Mud.</title>
        <authorList>
            <person name="Starns D."/>
            <person name="Oshima K."/>
            <person name="Suda W."/>
            <person name="Iino T."/>
            <person name="Yuki M."/>
            <person name="Inoue J."/>
            <person name="Kitamura K."/>
            <person name="Iida T."/>
            <person name="Darby A."/>
            <person name="Hattori M."/>
            <person name="Ohkuma M."/>
        </authorList>
    </citation>
    <scope>NUCLEOTIDE SEQUENCE [LARGE SCALE GENOMIC DNA]</scope>
    <source>
        <strain evidence="4 5">JCM 21142</strain>
    </source>
</reference>
<dbReference type="GO" id="GO:0005524">
    <property type="term" value="F:ATP binding"/>
    <property type="evidence" value="ECO:0007669"/>
    <property type="project" value="InterPro"/>
</dbReference>